<feature type="region of interest" description="Disordered" evidence="1">
    <location>
        <begin position="51"/>
        <end position="124"/>
    </location>
</feature>
<name>A0A9W6YCP9_9STRA</name>
<keyword evidence="3" id="KW-1185">Reference proteome</keyword>
<feature type="compositionally biased region" description="Basic and acidic residues" evidence="1">
    <location>
        <begin position="1"/>
        <end position="28"/>
    </location>
</feature>
<evidence type="ECO:0000313" key="2">
    <source>
        <dbReference type="EMBL" id="GMF58804.1"/>
    </source>
</evidence>
<feature type="compositionally biased region" description="Basic and acidic residues" evidence="1">
    <location>
        <begin position="397"/>
        <end position="410"/>
    </location>
</feature>
<comment type="caution">
    <text evidence="2">The sequence shown here is derived from an EMBL/GenBank/DDBJ whole genome shotgun (WGS) entry which is preliminary data.</text>
</comment>
<dbReference type="Proteomes" id="UP001165121">
    <property type="component" value="Unassembled WGS sequence"/>
</dbReference>
<feature type="compositionally biased region" description="Basic and acidic residues" evidence="1">
    <location>
        <begin position="73"/>
        <end position="83"/>
    </location>
</feature>
<gene>
    <name evidence="2" type="ORF">Pfra01_002534700</name>
</gene>
<feature type="region of interest" description="Disordered" evidence="1">
    <location>
        <begin position="326"/>
        <end position="515"/>
    </location>
</feature>
<protein>
    <submittedName>
        <fullName evidence="2">Unnamed protein product</fullName>
    </submittedName>
</protein>
<evidence type="ECO:0000313" key="3">
    <source>
        <dbReference type="Proteomes" id="UP001165121"/>
    </source>
</evidence>
<feature type="region of interest" description="Disordered" evidence="1">
    <location>
        <begin position="1"/>
        <end position="39"/>
    </location>
</feature>
<feature type="compositionally biased region" description="Basic and acidic residues" evidence="1">
    <location>
        <begin position="444"/>
        <end position="467"/>
    </location>
</feature>
<sequence>MVTQRDQRAERRAASQERAETAAREVTKQRQHQLTATTTLETEDGITLLVETDVIRPSTGDTPTNTGARRRQCKEQYDDERRLVSPGMSAGSAANTGTASTRTEVSGGQDGRDPGHAPVGAATTPSAGYGVSWVAEQHPPRQVVVREKARALKLTKYKGLDDSMPVTMWLKTVRAEVRRQAAMMGVQWSDRQLYHEVSSHLDGEATRWFATVMESVQPEEETINTLAGMLRDNSDGATHVREHRPHTLDEAVRLAVPHVGEYGEGYGIGLDAAMARWDGRQTQRGHGPLAASQPTNGQEQSGLRGNMGNVATGYGPMWGTTQKPPQYDTEGRPVSAGNVRGTDSSRAIPPGHELVPTGKQAGSGDGLKIQTAGDGQTGARGKRASGEHQNRRQAKALKVEAGHGGADRTRGVANPTLATREGRLRNYDQYQERSKRRGGARGTRRQDGCPVRERNSKKGVEGVRDWDGGANATNLGTGSEIADKKEPSTGDGAGPSGDEPQPVQTTETVKRARGRRRVVADTRNLLEACGYAREGVPSRQELEEVVVAQLQAVRHQYEEVRGFS</sequence>
<feature type="compositionally biased region" description="Basic and acidic residues" evidence="1">
    <location>
        <begin position="420"/>
        <end position="433"/>
    </location>
</feature>
<reference evidence="2" key="1">
    <citation type="submission" date="2023-04" db="EMBL/GenBank/DDBJ databases">
        <title>Phytophthora fragariaefolia NBRC 109709.</title>
        <authorList>
            <person name="Ichikawa N."/>
            <person name="Sato H."/>
            <person name="Tonouchi N."/>
        </authorList>
    </citation>
    <scope>NUCLEOTIDE SEQUENCE</scope>
    <source>
        <strain evidence="2">NBRC 109709</strain>
    </source>
</reference>
<organism evidence="2 3">
    <name type="scientific">Phytophthora fragariaefolia</name>
    <dbReference type="NCBI Taxonomy" id="1490495"/>
    <lineage>
        <taxon>Eukaryota</taxon>
        <taxon>Sar</taxon>
        <taxon>Stramenopiles</taxon>
        <taxon>Oomycota</taxon>
        <taxon>Peronosporomycetes</taxon>
        <taxon>Peronosporales</taxon>
        <taxon>Peronosporaceae</taxon>
        <taxon>Phytophthora</taxon>
    </lineage>
</organism>
<proteinExistence type="predicted"/>
<dbReference type="OrthoDB" id="117242at2759"/>
<feature type="compositionally biased region" description="Low complexity" evidence="1">
    <location>
        <begin position="87"/>
        <end position="101"/>
    </location>
</feature>
<dbReference type="EMBL" id="BSXT01004739">
    <property type="protein sequence ID" value="GMF58804.1"/>
    <property type="molecule type" value="Genomic_DNA"/>
</dbReference>
<dbReference type="AlphaFoldDB" id="A0A9W6YCP9"/>
<evidence type="ECO:0000256" key="1">
    <source>
        <dbReference type="SAM" id="MobiDB-lite"/>
    </source>
</evidence>
<feature type="compositionally biased region" description="Basic residues" evidence="1">
    <location>
        <begin position="434"/>
        <end position="443"/>
    </location>
</feature>
<feature type="region of interest" description="Disordered" evidence="1">
    <location>
        <begin position="281"/>
        <end position="302"/>
    </location>
</feature>
<feature type="compositionally biased region" description="Polar residues" evidence="1">
    <location>
        <begin position="292"/>
        <end position="302"/>
    </location>
</feature>
<accession>A0A9W6YCP9</accession>